<keyword evidence="2" id="KW-1185">Reference proteome</keyword>
<feature type="non-terminal residue" evidence="1">
    <location>
        <position position="42"/>
    </location>
</feature>
<name>A0ACA9QIK9_9GLOM</name>
<accession>A0ACA9QIK9</accession>
<gene>
    <name evidence="1" type="ORF">DHETER_LOCUS14704</name>
</gene>
<protein>
    <submittedName>
        <fullName evidence="1">10297_t:CDS:1</fullName>
    </submittedName>
</protein>
<evidence type="ECO:0000313" key="1">
    <source>
        <dbReference type="EMBL" id="CAG8752084.1"/>
    </source>
</evidence>
<proteinExistence type="predicted"/>
<sequence>SKLSNKYHFLNVFWPHDDTDFDASEPTIIGFNQLSGQMFKLS</sequence>
<dbReference type="Proteomes" id="UP000789702">
    <property type="component" value="Unassembled WGS sequence"/>
</dbReference>
<reference evidence="1" key="1">
    <citation type="submission" date="2021-06" db="EMBL/GenBank/DDBJ databases">
        <authorList>
            <person name="Kallberg Y."/>
            <person name="Tangrot J."/>
            <person name="Rosling A."/>
        </authorList>
    </citation>
    <scope>NUCLEOTIDE SEQUENCE</scope>
    <source>
        <strain evidence="1">IL203A</strain>
    </source>
</reference>
<feature type="non-terminal residue" evidence="1">
    <location>
        <position position="1"/>
    </location>
</feature>
<comment type="caution">
    <text evidence="1">The sequence shown here is derived from an EMBL/GenBank/DDBJ whole genome shotgun (WGS) entry which is preliminary data.</text>
</comment>
<organism evidence="1 2">
    <name type="scientific">Dentiscutata heterogama</name>
    <dbReference type="NCBI Taxonomy" id="1316150"/>
    <lineage>
        <taxon>Eukaryota</taxon>
        <taxon>Fungi</taxon>
        <taxon>Fungi incertae sedis</taxon>
        <taxon>Mucoromycota</taxon>
        <taxon>Glomeromycotina</taxon>
        <taxon>Glomeromycetes</taxon>
        <taxon>Diversisporales</taxon>
        <taxon>Gigasporaceae</taxon>
        <taxon>Dentiscutata</taxon>
    </lineage>
</organism>
<dbReference type="EMBL" id="CAJVPU010046668">
    <property type="protein sequence ID" value="CAG8752084.1"/>
    <property type="molecule type" value="Genomic_DNA"/>
</dbReference>
<evidence type="ECO:0000313" key="2">
    <source>
        <dbReference type="Proteomes" id="UP000789702"/>
    </source>
</evidence>